<dbReference type="PROSITE" id="PS50056">
    <property type="entry name" value="TYR_PHOSPHATASE_2"/>
    <property type="match status" value="1"/>
</dbReference>
<gene>
    <name evidence="2" type="ORF">HQN79_03160</name>
</gene>
<proteinExistence type="predicted"/>
<evidence type="ECO:0000259" key="1">
    <source>
        <dbReference type="PROSITE" id="PS50056"/>
    </source>
</evidence>
<protein>
    <submittedName>
        <fullName evidence="2">Dual specificity protein phosphatase family protein</fullName>
    </submittedName>
</protein>
<dbReference type="KEGG" id="txa:HQN79_03160"/>
<organism evidence="2 3">
    <name type="scientific">Thiomicrorhabdus xiamenensis</name>
    <dbReference type="NCBI Taxonomy" id="2739063"/>
    <lineage>
        <taxon>Bacteria</taxon>
        <taxon>Pseudomonadati</taxon>
        <taxon>Pseudomonadota</taxon>
        <taxon>Gammaproteobacteria</taxon>
        <taxon>Thiotrichales</taxon>
        <taxon>Piscirickettsiaceae</taxon>
        <taxon>Thiomicrorhabdus</taxon>
    </lineage>
</organism>
<reference evidence="2 3" key="1">
    <citation type="submission" date="2020-05" db="EMBL/GenBank/DDBJ databases">
        <title>Thiomicrorhabdus sediminis sp.nov. and Thiomicrorhabdus xiamenensis sp.nov., novel sulfur-oxidizing bacteria isolated from coastal sediment.</title>
        <authorList>
            <person name="Liu X."/>
        </authorList>
    </citation>
    <scope>NUCLEOTIDE SEQUENCE [LARGE SCALE GENOMIC DNA]</scope>
    <source>
        <strain evidence="2 3">G2</strain>
    </source>
</reference>
<dbReference type="Gene3D" id="3.90.190.10">
    <property type="entry name" value="Protein tyrosine phosphatase superfamily"/>
    <property type="match status" value="1"/>
</dbReference>
<evidence type="ECO:0000313" key="3">
    <source>
        <dbReference type="Proteomes" id="UP000504724"/>
    </source>
</evidence>
<dbReference type="EMBL" id="CP054020">
    <property type="protein sequence ID" value="QKI88641.1"/>
    <property type="molecule type" value="Genomic_DNA"/>
</dbReference>
<dbReference type="SUPFAM" id="SSF52799">
    <property type="entry name" value="(Phosphotyrosine protein) phosphatases II"/>
    <property type="match status" value="1"/>
</dbReference>
<name>A0A7D4SMI6_9GAMM</name>
<dbReference type="InterPro" id="IPR055214">
    <property type="entry name" value="PTP-NADK"/>
</dbReference>
<dbReference type="Proteomes" id="UP000504724">
    <property type="component" value="Chromosome"/>
</dbReference>
<sequence length="222" mass="25982">MHKYHLKTLGNRIKAYLSMYFTDHGFLRAMTFFNKYWIDNQALRMSQPSPAEIRNLSKKGIKTILNLRGKNPYGSYPLEIEACEKYGVKMIDIQGIYSRDLPTKTVINNIKHVFETAEYPIALHCKSGADRAGIVSTFYQIMVQNKPVEDAITQLSFKYGHIKQSKTGILDHLFATYLKDNKEEPMDFMEWVETKYDRKQTMQNFSDSWWASTLVDKLLRRE</sequence>
<evidence type="ECO:0000313" key="2">
    <source>
        <dbReference type="EMBL" id="QKI88641.1"/>
    </source>
</evidence>
<feature type="domain" description="Tyrosine specific protein phosphatases" evidence="1">
    <location>
        <begin position="104"/>
        <end position="170"/>
    </location>
</feature>
<dbReference type="InterPro" id="IPR029021">
    <property type="entry name" value="Prot-tyrosine_phosphatase-like"/>
</dbReference>
<accession>A0A7D4SMI6</accession>
<keyword evidence="3" id="KW-1185">Reference proteome</keyword>
<dbReference type="InterPro" id="IPR000387">
    <property type="entry name" value="Tyr_Pase_dom"/>
</dbReference>
<dbReference type="Pfam" id="PF22741">
    <property type="entry name" value="PTP-NADK"/>
    <property type="match status" value="1"/>
</dbReference>
<dbReference type="AlphaFoldDB" id="A0A7D4SMI6"/>
<dbReference type="RefSeq" id="WP_173284248.1">
    <property type="nucleotide sequence ID" value="NZ_CP054020.1"/>
</dbReference>